<reference evidence="2" key="1">
    <citation type="submission" date="2021-08" db="EMBL/GenBank/DDBJ databases">
        <title>WGS assembly of Ceratopteris richardii.</title>
        <authorList>
            <person name="Marchant D.B."/>
            <person name="Chen G."/>
            <person name="Jenkins J."/>
            <person name="Shu S."/>
            <person name="Leebens-Mack J."/>
            <person name="Grimwood J."/>
            <person name="Schmutz J."/>
            <person name="Soltis P."/>
            <person name="Soltis D."/>
            <person name="Chen Z.-H."/>
        </authorList>
    </citation>
    <scope>NUCLEOTIDE SEQUENCE</scope>
    <source>
        <strain evidence="2">Whitten #5841</strain>
        <tissue evidence="2">Leaf</tissue>
    </source>
</reference>
<keyword evidence="3" id="KW-1185">Reference proteome</keyword>
<organism evidence="2 3">
    <name type="scientific">Ceratopteris richardii</name>
    <name type="common">Triangle waterfern</name>
    <dbReference type="NCBI Taxonomy" id="49495"/>
    <lineage>
        <taxon>Eukaryota</taxon>
        <taxon>Viridiplantae</taxon>
        <taxon>Streptophyta</taxon>
        <taxon>Embryophyta</taxon>
        <taxon>Tracheophyta</taxon>
        <taxon>Polypodiopsida</taxon>
        <taxon>Polypodiidae</taxon>
        <taxon>Polypodiales</taxon>
        <taxon>Pteridineae</taxon>
        <taxon>Pteridaceae</taxon>
        <taxon>Parkerioideae</taxon>
        <taxon>Ceratopteris</taxon>
    </lineage>
</organism>
<protein>
    <submittedName>
        <fullName evidence="2">Uncharacterized protein</fullName>
    </submittedName>
</protein>
<feature type="region of interest" description="Disordered" evidence="1">
    <location>
        <begin position="16"/>
        <end position="38"/>
    </location>
</feature>
<comment type="caution">
    <text evidence="2">The sequence shown here is derived from an EMBL/GenBank/DDBJ whole genome shotgun (WGS) entry which is preliminary data.</text>
</comment>
<evidence type="ECO:0000313" key="3">
    <source>
        <dbReference type="Proteomes" id="UP000825935"/>
    </source>
</evidence>
<evidence type="ECO:0000256" key="1">
    <source>
        <dbReference type="SAM" id="MobiDB-lite"/>
    </source>
</evidence>
<sequence>MHRQCVCERDLATAEVDSHRGGERKREKVTSQRQVCGE</sequence>
<dbReference type="AlphaFoldDB" id="A0A8T2T4P1"/>
<evidence type="ECO:0000313" key="2">
    <source>
        <dbReference type="EMBL" id="KAH7404692.1"/>
    </source>
</evidence>
<dbReference type="EMBL" id="CM035420">
    <property type="protein sequence ID" value="KAH7404692.1"/>
    <property type="molecule type" value="Genomic_DNA"/>
</dbReference>
<gene>
    <name evidence="2" type="ORF">KP509_15G038500</name>
</gene>
<dbReference type="Proteomes" id="UP000825935">
    <property type="component" value="Chromosome 15"/>
</dbReference>
<feature type="compositionally biased region" description="Basic and acidic residues" evidence="1">
    <location>
        <begin position="16"/>
        <end position="30"/>
    </location>
</feature>
<proteinExistence type="predicted"/>
<accession>A0A8T2T4P1</accession>
<name>A0A8T2T4P1_CERRI</name>